<organism evidence="2 3">
    <name type="scientific">Pontimonas salivibrio</name>
    <dbReference type="NCBI Taxonomy" id="1159327"/>
    <lineage>
        <taxon>Bacteria</taxon>
        <taxon>Bacillati</taxon>
        <taxon>Actinomycetota</taxon>
        <taxon>Actinomycetes</taxon>
        <taxon>Micrococcales</taxon>
        <taxon>Microbacteriaceae</taxon>
        <taxon>Pontimonas</taxon>
    </lineage>
</organism>
<evidence type="ECO:0000313" key="2">
    <source>
        <dbReference type="EMBL" id="AVG23451.1"/>
    </source>
</evidence>
<sequence>MNLRDRIYQLDALIIRFMNAIGVPFLRVGIGVVFIWFGGLKVVGLSPAEDLLAATVYWWTPEIIVPVIGYWEVLIGVFFLIPPLTRVAIFLLAPQMVGTFLPLVLLPSVCWEVFPWGLTLEGQYIVKNLVVIGAAVVIGSRVEAVRTERRLATREIPLPTQ</sequence>
<dbReference type="EMBL" id="CP026923">
    <property type="protein sequence ID" value="AVG23451.1"/>
    <property type="molecule type" value="Genomic_DNA"/>
</dbReference>
<dbReference type="KEGG" id="psai:C3B54_11457"/>
<feature type="transmembrane region" description="Helical" evidence="1">
    <location>
        <begin position="12"/>
        <end position="37"/>
    </location>
</feature>
<feature type="transmembrane region" description="Helical" evidence="1">
    <location>
        <begin position="57"/>
        <end position="80"/>
    </location>
</feature>
<dbReference type="RefSeq" id="WP_104914212.1">
    <property type="nucleotide sequence ID" value="NZ_CP026923.1"/>
</dbReference>
<dbReference type="AlphaFoldDB" id="A0A2L2BP58"/>
<dbReference type="Proteomes" id="UP000243077">
    <property type="component" value="Chromosome"/>
</dbReference>
<proteinExistence type="predicted"/>
<accession>A0A2L2BP58</accession>
<keyword evidence="3" id="KW-1185">Reference proteome</keyword>
<evidence type="ECO:0000256" key="1">
    <source>
        <dbReference type="SAM" id="Phobius"/>
    </source>
</evidence>
<keyword evidence="1" id="KW-0472">Membrane</keyword>
<keyword evidence="1" id="KW-1133">Transmembrane helix</keyword>
<feature type="transmembrane region" description="Helical" evidence="1">
    <location>
        <begin position="87"/>
        <end position="105"/>
    </location>
</feature>
<dbReference type="OrthoDB" id="265224at2"/>
<name>A0A2L2BP58_9MICO</name>
<gene>
    <name evidence="2" type="ORF">C3B54_11457</name>
</gene>
<evidence type="ECO:0000313" key="3">
    <source>
        <dbReference type="Proteomes" id="UP000243077"/>
    </source>
</evidence>
<feature type="transmembrane region" description="Helical" evidence="1">
    <location>
        <begin position="125"/>
        <end position="144"/>
    </location>
</feature>
<protein>
    <submittedName>
        <fullName evidence="2">DoxX-like membrane protein</fullName>
    </submittedName>
</protein>
<reference evidence="2 3" key="1">
    <citation type="submission" date="2018-02" db="EMBL/GenBank/DDBJ databases">
        <title>Complete genome of the streamlined marine actinobacterium Pontimonas salivibrio CL-TW6 adapted to coastal planktonic lifestype.</title>
        <authorList>
            <person name="Cho B.C."/>
            <person name="Hardies S.C."/>
            <person name="Jang G.I."/>
            <person name="Hwang C.Y."/>
        </authorList>
    </citation>
    <scope>NUCLEOTIDE SEQUENCE [LARGE SCALE GENOMIC DNA]</scope>
    <source>
        <strain evidence="2 3">CL-TW6</strain>
    </source>
</reference>
<keyword evidence="1" id="KW-0812">Transmembrane</keyword>